<name>J3L8K0_ORYBR</name>
<dbReference type="HOGENOM" id="CLU_2376239_0_0_1"/>
<organism evidence="2">
    <name type="scientific">Oryza brachyantha</name>
    <name type="common">malo sina</name>
    <dbReference type="NCBI Taxonomy" id="4533"/>
    <lineage>
        <taxon>Eukaryota</taxon>
        <taxon>Viridiplantae</taxon>
        <taxon>Streptophyta</taxon>
        <taxon>Embryophyta</taxon>
        <taxon>Tracheophyta</taxon>
        <taxon>Spermatophyta</taxon>
        <taxon>Magnoliopsida</taxon>
        <taxon>Liliopsida</taxon>
        <taxon>Poales</taxon>
        <taxon>Poaceae</taxon>
        <taxon>BOP clade</taxon>
        <taxon>Oryzoideae</taxon>
        <taxon>Oryzeae</taxon>
        <taxon>Oryzinae</taxon>
        <taxon>Oryza</taxon>
    </lineage>
</organism>
<evidence type="ECO:0000313" key="3">
    <source>
        <dbReference type="Proteomes" id="UP000006038"/>
    </source>
</evidence>
<evidence type="ECO:0000313" key="2">
    <source>
        <dbReference type="EnsemblPlants" id="OB0237G10010.1"/>
    </source>
</evidence>
<dbReference type="EnsemblPlants" id="OB0237G10010.1">
    <property type="protein sequence ID" value="OB0237G10010.1"/>
    <property type="gene ID" value="OB0237G10010"/>
</dbReference>
<keyword evidence="3" id="KW-1185">Reference proteome</keyword>
<feature type="compositionally biased region" description="Basic and acidic residues" evidence="1">
    <location>
        <begin position="1"/>
        <end position="17"/>
    </location>
</feature>
<dbReference type="Gramene" id="OB0237G10010.1">
    <property type="protein sequence ID" value="OB0237G10010.1"/>
    <property type="gene ID" value="OB0237G10010"/>
</dbReference>
<dbReference type="AlphaFoldDB" id="J3L8K0"/>
<reference evidence="2" key="1">
    <citation type="submission" date="2015-06" db="UniProtKB">
        <authorList>
            <consortium name="EnsemblPlants"/>
        </authorList>
    </citation>
    <scope>IDENTIFICATION</scope>
</reference>
<evidence type="ECO:0000256" key="1">
    <source>
        <dbReference type="SAM" id="MobiDB-lite"/>
    </source>
</evidence>
<feature type="compositionally biased region" description="Gly residues" evidence="1">
    <location>
        <begin position="29"/>
        <end position="42"/>
    </location>
</feature>
<accession>J3L8K0</accession>
<dbReference type="Proteomes" id="UP000006038">
    <property type="component" value="Unassembled WGS sequence"/>
</dbReference>
<feature type="region of interest" description="Disordered" evidence="1">
    <location>
        <begin position="1"/>
        <end position="77"/>
    </location>
</feature>
<proteinExistence type="predicted"/>
<sequence length="95" mass="9695">MGAGGEDGRLRPGRRDLATIGRGEPIPLGSGGWKAAGKGSGSGHEQVAEAAAPAVLRRSSGEGAAGKSSWQMDVGDNGDCFVKKQINSLHRLRLG</sequence>
<protein>
    <submittedName>
        <fullName evidence="2">Uncharacterized protein</fullName>
    </submittedName>
</protein>